<dbReference type="GO" id="GO:0003735">
    <property type="term" value="F:structural constituent of ribosome"/>
    <property type="evidence" value="ECO:0007669"/>
    <property type="project" value="InterPro"/>
</dbReference>
<dbReference type="FunFam" id="3.30.720.90:FF:000001">
    <property type="entry name" value="60S ribosomal protein L38"/>
    <property type="match status" value="1"/>
</dbReference>
<reference evidence="5 6" key="1">
    <citation type="submission" date="2017-04" db="EMBL/GenBank/DDBJ databases">
        <title>Draft genome sequence of Tuber borchii Vittad., a whitish edible truffle.</title>
        <authorList>
            <consortium name="DOE Joint Genome Institute"/>
            <person name="Murat C."/>
            <person name="Kuo A."/>
            <person name="Barry K.W."/>
            <person name="Clum A."/>
            <person name="Dockter R.B."/>
            <person name="Fauchery L."/>
            <person name="Iotti M."/>
            <person name="Kohler A."/>
            <person name="Labutti K."/>
            <person name="Lindquist E.A."/>
            <person name="Lipzen A."/>
            <person name="Ohm R.A."/>
            <person name="Wang M."/>
            <person name="Grigoriev I.V."/>
            <person name="Zambonelli A."/>
            <person name="Martin F.M."/>
        </authorList>
    </citation>
    <scope>NUCLEOTIDE SEQUENCE [LARGE SCALE GENOMIC DNA]</scope>
    <source>
        <strain evidence="5 6">Tbo3840</strain>
    </source>
</reference>
<comment type="similarity">
    <text evidence="1 4">Belongs to the eukaryotic ribosomal protein eL38 family.</text>
</comment>
<dbReference type="Proteomes" id="UP000244722">
    <property type="component" value="Unassembled WGS sequence"/>
</dbReference>
<dbReference type="PANTHER" id="PTHR10965">
    <property type="entry name" value="60S RIBOSOMAL PROTEIN L38"/>
    <property type="match status" value="1"/>
</dbReference>
<evidence type="ECO:0000313" key="5">
    <source>
        <dbReference type="EMBL" id="PUU78073.1"/>
    </source>
</evidence>
<dbReference type="GO" id="GO:0006412">
    <property type="term" value="P:translation"/>
    <property type="evidence" value="ECO:0007669"/>
    <property type="project" value="InterPro"/>
</dbReference>
<accession>A0A2T6ZRI2</accession>
<dbReference type="Pfam" id="PF01781">
    <property type="entry name" value="Ribosomal_L38e"/>
    <property type="match status" value="1"/>
</dbReference>
<dbReference type="EMBL" id="NESQ01000130">
    <property type="protein sequence ID" value="PUU78073.1"/>
    <property type="molecule type" value="Genomic_DNA"/>
</dbReference>
<evidence type="ECO:0000256" key="1">
    <source>
        <dbReference type="ARBA" id="ARBA00007803"/>
    </source>
</evidence>
<evidence type="ECO:0000313" key="6">
    <source>
        <dbReference type="Proteomes" id="UP000244722"/>
    </source>
</evidence>
<dbReference type="InterPro" id="IPR002675">
    <property type="entry name" value="Ribosomal_eL38"/>
</dbReference>
<name>A0A2T6ZRI2_TUBBO</name>
<keyword evidence="6" id="KW-1185">Reference proteome</keyword>
<organism evidence="5 6">
    <name type="scientific">Tuber borchii</name>
    <name type="common">White truffle</name>
    <dbReference type="NCBI Taxonomy" id="42251"/>
    <lineage>
        <taxon>Eukaryota</taxon>
        <taxon>Fungi</taxon>
        <taxon>Dikarya</taxon>
        <taxon>Ascomycota</taxon>
        <taxon>Pezizomycotina</taxon>
        <taxon>Pezizomycetes</taxon>
        <taxon>Pezizales</taxon>
        <taxon>Tuberaceae</taxon>
        <taxon>Tuber</taxon>
    </lineage>
</organism>
<protein>
    <submittedName>
        <fullName evidence="5">Ribosomal protein L38e</fullName>
    </submittedName>
</protein>
<comment type="caution">
    <text evidence="5">The sequence shown here is derived from an EMBL/GenBank/DDBJ whole genome shotgun (WGS) entry which is preliminary data.</text>
</comment>
<gene>
    <name evidence="5" type="ORF">B9Z19DRAFT_1049138</name>
</gene>
<dbReference type="AlphaFoldDB" id="A0A2T6ZRI2"/>
<proteinExistence type="inferred from homology"/>
<dbReference type="GO" id="GO:0022625">
    <property type="term" value="C:cytosolic large ribosomal subunit"/>
    <property type="evidence" value="ECO:0007669"/>
    <property type="project" value="TreeGrafter"/>
</dbReference>
<evidence type="ECO:0000256" key="3">
    <source>
        <dbReference type="ARBA" id="ARBA00023274"/>
    </source>
</evidence>
<keyword evidence="3 4" id="KW-0687">Ribonucleoprotein</keyword>
<dbReference type="Gene3D" id="3.30.720.90">
    <property type="match status" value="1"/>
</dbReference>
<evidence type="ECO:0000256" key="2">
    <source>
        <dbReference type="ARBA" id="ARBA00022980"/>
    </source>
</evidence>
<keyword evidence="2 4" id="KW-0689">Ribosomal protein</keyword>
<dbReference type="PANTHER" id="PTHR10965:SF0">
    <property type="entry name" value="LARGE RIBOSOMAL SUBUNIT PROTEIN EL38"/>
    <property type="match status" value="1"/>
</dbReference>
<sequence>MPKQVHEIKKFLELCNRPDAKAARIKKPTKGSNTIKLKVRCHRHLYTLILHDAEKAEKLKQSLPPLLPITEVPSTSKK</sequence>
<dbReference type="STRING" id="42251.A0A2T6ZRI2"/>
<dbReference type="InterPro" id="IPR038464">
    <property type="entry name" value="Ribosomal_eL38_sf"/>
</dbReference>
<evidence type="ECO:0000256" key="4">
    <source>
        <dbReference type="RuleBase" id="RU003445"/>
    </source>
</evidence>
<dbReference type="GO" id="GO:0022618">
    <property type="term" value="P:protein-RNA complex assembly"/>
    <property type="evidence" value="ECO:0007669"/>
    <property type="project" value="TreeGrafter"/>
</dbReference>
<dbReference type="OrthoDB" id="10250488at2759"/>